<dbReference type="AlphaFoldDB" id="A0A1I3KSY6"/>
<feature type="domain" description="Co-chaperone DjlA N-terminal" evidence="1">
    <location>
        <begin position="24"/>
        <end position="140"/>
    </location>
</feature>
<proteinExistence type="predicted"/>
<dbReference type="STRING" id="1114924.SAMN05216258_10968"/>
<evidence type="ECO:0000313" key="3">
    <source>
        <dbReference type="Proteomes" id="UP000199377"/>
    </source>
</evidence>
<dbReference type="Pfam" id="PF05099">
    <property type="entry name" value="TerB"/>
    <property type="match status" value="1"/>
</dbReference>
<dbReference type="OrthoDB" id="5402150at2"/>
<name>A0A1I3KSY6_9RHOB</name>
<dbReference type="RefSeq" id="WP_092862399.1">
    <property type="nucleotide sequence ID" value="NZ_FOQH01000009.1"/>
</dbReference>
<dbReference type="InterPro" id="IPR029024">
    <property type="entry name" value="TerB-like"/>
</dbReference>
<protein>
    <submittedName>
        <fullName evidence="2">Uncharacterized conserved protein, tellurite resistance protein B (TerB) family</fullName>
    </submittedName>
</protein>
<dbReference type="Proteomes" id="UP000199377">
    <property type="component" value="Unassembled WGS sequence"/>
</dbReference>
<keyword evidence="3" id="KW-1185">Reference proteome</keyword>
<gene>
    <name evidence="2" type="ORF">SAMN05216258_10968</name>
</gene>
<accession>A0A1I3KSY6</accession>
<dbReference type="InterPro" id="IPR007791">
    <property type="entry name" value="DjlA_N"/>
</dbReference>
<dbReference type="CDD" id="cd07313">
    <property type="entry name" value="terB_like_2"/>
    <property type="match status" value="1"/>
</dbReference>
<dbReference type="SUPFAM" id="SSF158682">
    <property type="entry name" value="TerB-like"/>
    <property type="match status" value="1"/>
</dbReference>
<evidence type="ECO:0000259" key="1">
    <source>
        <dbReference type="Pfam" id="PF05099"/>
    </source>
</evidence>
<dbReference type="Gene3D" id="1.10.3680.10">
    <property type="entry name" value="TerB-like"/>
    <property type="match status" value="1"/>
</dbReference>
<dbReference type="EMBL" id="FOQH01000009">
    <property type="protein sequence ID" value="SFI75225.1"/>
    <property type="molecule type" value="Genomic_DNA"/>
</dbReference>
<reference evidence="2 3" key="1">
    <citation type="submission" date="2016-10" db="EMBL/GenBank/DDBJ databases">
        <authorList>
            <person name="de Groot N.N."/>
        </authorList>
    </citation>
    <scope>NUCLEOTIDE SEQUENCE [LARGE SCALE GENOMIC DNA]</scope>
    <source>
        <strain evidence="2 3">CGMCC 1.11030</strain>
    </source>
</reference>
<sequence length="146" mass="16109">MFRTLLAAFAQPEPPERLDTEDSRLALAALMVRAARADSMYEASERAEILARLAARHSLPEAQARALLEEAEALEAEAPDTVRFTRLIKQAVPYEDRTEVIEALWAVALADGARAPEEDAFLRQLAPLLGVSDQDSALARRRAARD</sequence>
<organism evidence="2 3">
    <name type="scientific">Albimonas pacifica</name>
    <dbReference type="NCBI Taxonomy" id="1114924"/>
    <lineage>
        <taxon>Bacteria</taxon>
        <taxon>Pseudomonadati</taxon>
        <taxon>Pseudomonadota</taxon>
        <taxon>Alphaproteobacteria</taxon>
        <taxon>Rhodobacterales</taxon>
        <taxon>Paracoccaceae</taxon>
        <taxon>Albimonas</taxon>
    </lineage>
</organism>
<evidence type="ECO:0000313" key="2">
    <source>
        <dbReference type="EMBL" id="SFI75225.1"/>
    </source>
</evidence>